<dbReference type="InterPro" id="IPR009644">
    <property type="entry name" value="FKTN/MNN4/W02B3.4-1"/>
</dbReference>
<reference evidence="7 8" key="1">
    <citation type="submission" date="2019-07" db="EMBL/GenBank/DDBJ databases">
        <title>Genome assembly of two rare yeast pathogens: Diutina rugosa and Trichomonascus ciferrii.</title>
        <authorList>
            <person name="Mixao V."/>
            <person name="Saus E."/>
            <person name="Hansen A."/>
            <person name="Lass-Flor C."/>
            <person name="Gabaldon T."/>
        </authorList>
    </citation>
    <scope>NUCLEOTIDE SEQUENCE [LARGE SCALE GENOMIC DNA]</scope>
    <source>
        <strain evidence="7 8">CBS 613</strain>
    </source>
</reference>
<evidence type="ECO:0000256" key="3">
    <source>
        <dbReference type="ARBA" id="ARBA00022989"/>
    </source>
</evidence>
<name>A0A642UM15_DIURU</name>
<evidence type="ECO:0000313" key="7">
    <source>
        <dbReference type="EMBL" id="KAA8897905.1"/>
    </source>
</evidence>
<gene>
    <name evidence="7" type="ORF">DIURU_004758</name>
</gene>
<evidence type="ECO:0000256" key="1">
    <source>
        <dbReference type="ARBA" id="ARBA00004167"/>
    </source>
</evidence>
<dbReference type="GO" id="GO:0009100">
    <property type="term" value="P:glycoprotein metabolic process"/>
    <property type="evidence" value="ECO:0007669"/>
    <property type="project" value="UniProtKB-ARBA"/>
</dbReference>
<comment type="subcellular location">
    <subcellularLocation>
        <location evidence="1">Membrane</location>
        <topology evidence="1">Single-pass membrane protein</topology>
    </subcellularLocation>
</comment>
<dbReference type="RefSeq" id="XP_034010162.1">
    <property type="nucleotide sequence ID" value="XM_034157666.1"/>
</dbReference>
<dbReference type="GeneID" id="54783409"/>
<dbReference type="OMA" id="WRREHIN"/>
<evidence type="ECO:0000313" key="8">
    <source>
        <dbReference type="Proteomes" id="UP000449547"/>
    </source>
</evidence>
<dbReference type="GO" id="GO:0016020">
    <property type="term" value="C:membrane"/>
    <property type="evidence" value="ECO:0007669"/>
    <property type="project" value="UniProtKB-SubCell"/>
</dbReference>
<dbReference type="PANTHER" id="PTHR15407:SF28">
    <property type="entry name" value="RIBITOL-5-PHOSPHATE TRANSFERASE FKTN"/>
    <property type="match status" value="1"/>
</dbReference>
<sequence length="771" mass="88903">MKRGLFRPVRGFQAMVALLTLFIVYYTYWALHLTPEYDRGFYLDDTEFVKAATYDPEMRSTLSKWRREHINQVPGNDIEDPSLTKAIEDIRSQIVAYDEDADLWDCDPTLKLPLAVAIPEYFTNQNSVKPPVQPFDARLTLAVYYNHLYRLLEKGQPLRVPFHWSDWVDLSKVHKYIYDRQPSDADMCRQLFDLSGDEHKQLRFGSTVKPVEEYCRENPNSLTGFEVFAASGRHTADGKDLSGKLFLHSTAAPTPHRIVFLTNSHIDVPLEVEVENDINDIEYSLMHSQILEAGLNDTSIYPNRSHVNVLESYRRLASKSQTNPKTSATNYMWLEESDFDVNPKAALESIDNSLPWESAYADAIDFSLSVDKPPKYFNEANILKSVTDYAFGDHYDWRFFKGIITSDIRKSASLHRLIKNYLNFARQTELRTWIAHGSLLAWYWNGIAFPWDQDVDVQMPIADLHSMCRRYNQSVVVENVGDNKGNFDGFGRYFLDCGSSITHRNKGNGLNGIDARFIDVDSGQYVDITGLAVSEDKMPADLYQYADSEQRRMSSFDRNKAMTVYNCRNDHFVMLHELSPLVPAVIENQVGYIPHDVVQPLLQEYGLKSVTNVVHHNYRYSPELRIWELKSLLRDYLKNPEKWLDDHPIKLGPDWDTVNASRNINFDDDHAWDNDFDGLTNIDVAQLLKHPSVFRKQYKSRWFTRYNQGEVDRVINFRYAEQLMAVHELIKSEPALGSGLEPDYSMTQLIKDGDDYAERVNQMVGLAAAMG</sequence>
<keyword evidence="4 5" id="KW-0472">Membrane</keyword>
<dbReference type="VEuPathDB" id="FungiDB:DIURU_004758"/>
<keyword evidence="2 5" id="KW-0812">Transmembrane</keyword>
<feature type="transmembrane region" description="Helical" evidence="5">
    <location>
        <begin position="12"/>
        <end position="31"/>
    </location>
</feature>
<dbReference type="Pfam" id="PF04991">
    <property type="entry name" value="LicD"/>
    <property type="match status" value="1"/>
</dbReference>
<keyword evidence="3 5" id="KW-1133">Transmembrane helix</keyword>
<dbReference type="Proteomes" id="UP000449547">
    <property type="component" value="Unassembled WGS sequence"/>
</dbReference>
<dbReference type="PANTHER" id="PTHR15407">
    <property type="entry name" value="FUKUTIN-RELATED"/>
    <property type="match status" value="1"/>
</dbReference>
<proteinExistence type="predicted"/>
<evidence type="ECO:0000259" key="6">
    <source>
        <dbReference type="Pfam" id="PF04991"/>
    </source>
</evidence>
<comment type="caution">
    <text evidence="7">The sequence shown here is derived from an EMBL/GenBank/DDBJ whole genome shotgun (WGS) entry which is preliminary data.</text>
</comment>
<evidence type="ECO:0000256" key="4">
    <source>
        <dbReference type="ARBA" id="ARBA00023136"/>
    </source>
</evidence>
<evidence type="ECO:0000256" key="5">
    <source>
        <dbReference type="SAM" id="Phobius"/>
    </source>
</evidence>
<feature type="domain" description="LicD/FKTN/FKRP nucleotidyltransferase" evidence="6">
    <location>
        <begin position="426"/>
        <end position="548"/>
    </location>
</feature>
<organism evidence="7 8">
    <name type="scientific">Diutina rugosa</name>
    <name type="common">Yeast</name>
    <name type="synonym">Candida rugosa</name>
    <dbReference type="NCBI Taxonomy" id="5481"/>
    <lineage>
        <taxon>Eukaryota</taxon>
        <taxon>Fungi</taxon>
        <taxon>Dikarya</taxon>
        <taxon>Ascomycota</taxon>
        <taxon>Saccharomycotina</taxon>
        <taxon>Pichiomycetes</taxon>
        <taxon>Debaryomycetaceae</taxon>
        <taxon>Diutina</taxon>
    </lineage>
</organism>
<dbReference type="InterPro" id="IPR007074">
    <property type="entry name" value="LicD/FKTN/FKRP_NTP_transf"/>
</dbReference>
<dbReference type="AlphaFoldDB" id="A0A642UM15"/>
<keyword evidence="8" id="KW-1185">Reference proteome</keyword>
<dbReference type="EMBL" id="SWFT01000149">
    <property type="protein sequence ID" value="KAA8897905.1"/>
    <property type="molecule type" value="Genomic_DNA"/>
</dbReference>
<accession>A0A642UM15</accession>
<evidence type="ECO:0000256" key="2">
    <source>
        <dbReference type="ARBA" id="ARBA00022692"/>
    </source>
</evidence>
<protein>
    <recommendedName>
        <fullName evidence="6">LicD/FKTN/FKRP nucleotidyltransferase domain-containing protein</fullName>
    </recommendedName>
</protein>
<dbReference type="OrthoDB" id="444255at2759"/>